<gene>
    <name evidence="1" type="ORF">J2Z76_001371</name>
</gene>
<sequence>MAIVRLGEPEIFSSYNLYEINTIKIYVINGLKLKRDYIKIELTNFLGIFKNLEVSGFELL</sequence>
<dbReference type="EMBL" id="JAGGKS010000003">
    <property type="protein sequence ID" value="MBP1925512.1"/>
    <property type="molecule type" value="Genomic_DNA"/>
</dbReference>
<name>A0ABS4GDC8_9FIRM</name>
<protein>
    <submittedName>
        <fullName evidence="1">Uncharacterized protein</fullName>
    </submittedName>
</protein>
<comment type="caution">
    <text evidence="1">The sequence shown here is derived from an EMBL/GenBank/DDBJ whole genome shotgun (WGS) entry which is preliminary data.</text>
</comment>
<accession>A0ABS4GDC8</accession>
<dbReference type="Proteomes" id="UP001519342">
    <property type="component" value="Unassembled WGS sequence"/>
</dbReference>
<evidence type="ECO:0000313" key="1">
    <source>
        <dbReference type="EMBL" id="MBP1925512.1"/>
    </source>
</evidence>
<keyword evidence="2" id="KW-1185">Reference proteome</keyword>
<organism evidence="1 2">
    <name type="scientific">Sedimentibacter acidaminivorans</name>
    <dbReference type="NCBI Taxonomy" id="913099"/>
    <lineage>
        <taxon>Bacteria</taxon>
        <taxon>Bacillati</taxon>
        <taxon>Bacillota</taxon>
        <taxon>Tissierellia</taxon>
        <taxon>Sedimentibacter</taxon>
    </lineage>
</organism>
<reference evidence="1 2" key="1">
    <citation type="submission" date="2021-03" db="EMBL/GenBank/DDBJ databases">
        <title>Genomic Encyclopedia of Type Strains, Phase IV (KMG-IV): sequencing the most valuable type-strain genomes for metagenomic binning, comparative biology and taxonomic classification.</title>
        <authorList>
            <person name="Goeker M."/>
        </authorList>
    </citation>
    <scope>NUCLEOTIDE SEQUENCE [LARGE SCALE GENOMIC DNA]</scope>
    <source>
        <strain evidence="1 2">DSM 24004</strain>
    </source>
</reference>
<proteinExistence type="predicted"/>
<evidence type="ECO:0000313" key="2">
    <source>
        <dbReference type="Proteomes" id="UP001519342"/>
    </source>
</evidence>